<accession>A0A5D0MJW4</accession>
<evidence type="ECO:0000313" key="5">
    <source>
        <dbReference type="Proteomes" id="UP000324143"/>
    </source>
</evidence>
<keyword evidence="1" id="KW-0533">Nickel</keyword>
<evidence type="ECO:0000256" key="2">
    <source>
        <dbReference type="ARBA" id="ARBA00022723"/>
    </source>
</evidence>
<dbReference type="PIRSF" id="PIRSF004761">
    <property type="entry name" value="Hydrgn_mat_HypA"/>
    <property type="match status" value="1"/>
</dbReference>
<dbReference type="Pfam" id="PF01155">
    <property type="entry name" value="HypA"/>
    <property type="match status" value="1"/>
</dbReference>
<dbReference type="EMBL" id="VSIX01000029">
    <property type="protein sequence ID" value="TYB31740.1"/>
    <property type="molecule type" value="Genomic_DNA"/>
</dbReference>
<comment type="caution">
    <text evidence="4">The sequence shown here is derived from an EMBL/GenBank/DDBJ whole genome shotgun (WGS) entry which is preliminary data.</text>
</comment>
<evidence type="ECO:0000256" key="3">
    <source>
        <dbReference type="ARBA" id="ARBA00022833"/>
    </source>
</evidence>
<dbReference type="PANTHER" id="PTHR34535">
    <property type="entry name" value="HYDROGENASE MATURATION FACTOR HYPA"/>
    <property type="match status" value="1"/>
</dbReference>
<sequence length="118" mass="13665">MDNMDIADDLYLLIKDLAEEENIHSVKYIKLVIGKALEVNKKGLFKKLQKDIFPGTICKNTKLDIVEESVKLKCRKCSKIMTPDQKFFVYCNYCGGHDFDIIQGRKIYIDKIEGKTKQ</sequence>
<keyword evidence="5" id="KW-1185">Reference proteome</keyword>
<dbReference type="InterPro" id="IPR000688">
    <property type="entry name" value="HypA/HybF"/>
</dbReference>
<evidence type="ECO:0000256" key="1">
    <source>
        <dbReference type="ARBA" id="ARBA00022596"/>
    </source>
</evidence>
<reference evidence="4" key="1">
    <citation type="submission" date="2019-08" db="EMBL/GenBank/DDBJ databases">
        <title>Genomic characterization of a novel candidate phylum (ARYD3) from a high temperature, high salinity tertiary oil reservoir in north central Oklahoma, USA.</title>
        <authorList>
            <person name="Youssef N.H."/>
            <person name="Yadav A."/>
            <person name="Elshahed M.S."/>
        </authorList>
    </citation>
    <scope>NUCLEOTIDE SEQUENCE [LARGE SCALE GENOMIC DNA]</scope>
    <source>
        <strain evidence="4">ARYD3</strain>
    </source>
</reference>
<gene>
    <name evidence="4" type="ORF">FXF47_02400</name>
</gene>
<dbReference type="PANTHER" id="PTHR34535:SF3">
    <property type="entry name" value="HYDROGENASE MATURATION FACTOR HYPA"/>
    <property type="match status" value="1"/>
</dbReference>
<dbReference type="GO" id="GO:0051604">
    <property type="term" value="P:protein maturation"/>
    <property type="evidence" value="ECO:0007669"/>
    <property type="project" value="InterPro"/>
</dbReference>
<dbReference type="Proteomes" id="UP000324143">
    <property type="component" value="Unassembled WGS sequence"/>
</dbReference>
<organism evidence="4 5">
    <name type="scientific">Candidatus Mcinerneyibacterium aminivorans</name>
    <dbReference type="NCBI Taxonomy" id="2703815"/>
    <lineage>
        <taxon>Bacteria</taxon>
        <taxon>Candidatus Macinerneyibacteriota</taxon>
        <taxon>Candidatus Mcinerneyibacteria</taxon>
        <taxon>Candidatus Mcinerneyibacteriales</taxon>
        <taxon>Candidatus Mcinerneyibacteriaceae</taxon>
        <taxon>Candidatus Mcinerneyibacterium</taxon>
    </lineage>
</organism>
<name>A0A5D0MJW4_9BACT</name>
<dbReference type="GO" id="GO:0008270">
    <property type="term" value="F:zinc ion binding"/>
    <property type="evidence" value="ECO:0007669"/>
    <property type="project" value="TreeGrafter"/>
</dbReference>
<protein>
    <submittedName>
        <fullName evidence="4">Hydrogenase maturation nickel metallochaperone HypA</fullName>
    </submittedName>
</protein>
<evidence type="ECO:0000313" key="4">
    <source>
        <dbReference type="EMBL" id="TYB31740.1"/>
    </source>
</evidence>
<keyword evidence="3" id="KW-0862">Zinc</keyword>
<dbReference type="Gene3D" id="3.30.2320.80">
    <property type="match status" value="1"/>
</dbReference>
<proteinExistence type="predicted"/>
<dbReference type="GO" id="GO:0016151">
    <property type="term" value="F:nickel cation binding"/>
    <property type="evidence" value="ECO:0007669"/>
    <property type="project" value="InterPro"/>
</dbReference>
<dbReference type="AlphaFoldDB" id="A0A5D0MJW4"/>
<keyword evidence="2" id="KW-0479">Metal-binding</keyword>